<accession>A0AAV4UI86</accession>
<evidence type="ECO:0000313" key="3">
    <source>
        <dbReference type="Proteomes" id="UP001054945"/>
    </source>
</evidence>
<dbReference type="AlphaFoldDB" id="A0AAV4UI86"/>
<gene>
    <name evidence="2" type="ORF">CEXT_129271</name>
</gene>
<protein>
    <submittedName>
        <fullName evidence="2">Uncharacterized protein</fullName>
    </submittedName>
</protein>
<keyword evidence="1" id="KW-0812">Transmembrane</keyword>
<organism evidence="2 3">
    <name type="scientific">Caerostris extrusa</name>
    <name type="common">Bark spider</name>
    <name type="synonym">Caerostris bankana</name>
    <dbReference type="NCBI Taxonomy" id="172846"/>
    <lineage>
        <taxon>Eukaryota</taxon>
        <taxon>Metazoa</taxon>
        <taxon>Ecdysozoa</taxon>
        <taxon>Arthropoda</taxon>
        <taxon>Chelicerata</taxon>
        <taxon>Arachnida</taxon>
        <taxon>Araneae</taxon>
        <taxon>Araneomorphae</taxon>
        <taxon>Entelegynae</taxon>
        <taxon>Araneoidea</taxon>
        <taxon>Araneidae</taxon>
        <taxon>Caerostris</taxon>
    </lineage>
</organism>
<sequence length="71" mass="8006">MVWITSNGCMDSIKVLYGLVDVNSIIEVFVLSMIPYKIFYDVDYSMEVFYAADAAATRTIFLILGALVDRN</sequence>
<feature type="transmembrane region" description="Helical" evidence="1">
    <location>
        <begin position="48"/>
        <end position="68"/>
    </location>
</feature>
<comment type="caution">
    <text evidence="2">The sequence shown here is derived from an EMBL/GenBank/DDBJ whole genome shotgun (WGS) entry which is preliminary data.</text>
</comment>
<keyword evidence="1" id="KW-1133">Transmembrane helix</keyword>
<keyword evidence="1" id="KW-0472">Membrane</keyword>
<dbReference type="EMBL" id="BPLR01012905">
    <property type="protein sequence ID" value="GIY57419.1"/>
    <property type="molecule type" value="Genomic_DNA"/>
</dbReference>
<name>A0AAV4UI86_CAEEX</name>
<reference evidence="2 3" key="1">
    <citation type="submission" date="2021-06" db="EMBL/GenBank/DDBJ databases">
        <title>Caerostris extrusa draft genome.</title>
        <authorList>
            <person name="Kono N."/>
            <person name="Arakawa K."/>
        </authorList>
    </citation>
    <scope>NUCLEOTIDE SEQUENCE [LARGE SCALE GENOMIC DNA]</scope>
</reference>
<feature type="transmembrane region" description="Helical" evidence="1">
    <location>
        <begin position="15"/>
        <end position="36"/>
    </location>
</feature>
<evidence type="ECO:0000313" key="2">
    <source>
        <dbReference type="EMBL" id="GIY57419.1"/>
    </source>
</evidence>
<proteinExistence type="predicted"/>
<evidence type="ECO:0000256" key="1">
    <source>
        <dbReference type="SAM" id="Phobius"/>
    </source>
</evidence>
<keyword evidence="3" id="KW-1185">Reference proteome</keyword>
<dbReference type="Proteomes" id="UP001054945">
    <property type="component" value="Unassembled WGS sequence"/>
</dbReference>